<evidence type="ECO:0000313" key="1">
    <source>
        <dbReference type="EMBL" id="PMD12678.1"/>
    </source>
</evidence>
<reference evidence="1 2" key="1">
    <citation type="submission" date="2016-05" db="EMBL/GenBank/DDBJ databases">
        <title>A degradative enzymes factory behind the ericoid mycorrhizal symbiosis.</title>
        <authorList>
            <consortium name="DOE Joint Genome Institute"/>
            <person name="Martino E."/>
            <person name="Morin E."/>
            <person name="Grelet G."/>
            <person name="Kuo A."/>
            <person name="Kohler A."/>
            <person name="Daghino S."/>
            <person name="Barry K."/>
            <person name="Choi C."/>
            <person name="Cichocki N."/>
            <person name="Clum A."/>
            <person name="Copeland A."/>
            <person name="Hainaut M."/>
            <person name="Haridas S."/>
            <person name="Labutti K."/>
            <person name="Lindquist E."/>
            <person name="Lipzen A."/>
            <person name="Khouja H.-R."/>
            <person name="Murat C."/>
            <person name="Ohm R."/>
            <person name="Olson A."/>
            <person name="Spatafora J."/>
            <person name="Veneault-Fourrey C."/>
            <person name="Henrissat B."/>
            <person name="Grigoriev I."/>
            <person name="Martin F."/>
            <person name="Perotto S."/>
        </authorList>
    </citation>
    <scope>NUCLEOTIDE SEQUENCE [LARGE SCALE GENOMIC DNA]</scope>
    <source>
        <strain evidence="1 2">UAMH 7357</strain>
    </source>
</reference>
<sequence>MTMLGEAKMHRRPLKQILRSLLVPKSALRNINMHQRFKSTRTFVSVSTKVNAVPRITFPEVPCIISSPAVVSILNGVPFKLILSTDTHPSACSKGPCFQLGVNSKAEAGEDPKSGIVTGGYIAPGNGTQGGSFNIMGALDYGNKNPINNFSGFTLNPAVNFNFPGGISRIGGMAGAQFQVGLWGFLPEAGANYNFDAGGSVSPTVAFALSKNIQDSEHTNVLSFELSGTLDVTREGVQSGAIGFSIVFGSSILHNITDKH</sequence>
<dbReference type="AlphaFoldDB" id="A0A2J6PF61"/>
<name>A0A2J6PF61_9HELO</name>
<evidence type="ECO:0000313" key="2">
    <source>
        <dbReference type="Proteomes" id="UP000235672"/>
    </source>
</evidence>
<protein>
    <submittedName>
        <fullName evidence="1">Uncharacterized protein</fullName>
    </submittedName>
</protein>
<proteinExistence type="predicted"/>
<dbReference type="Proteomes" id="UP000235672">
    <property type="component" value="Unassembled WGS sequence"/>
</dbReference>
<organism evidence="1 2">
    <name type="scientific">Hyaloscypha hepaticicola</name>
    <dbReference type="NCBI Taxonomy" id="2082293"/>
    <lineage>
        <taxon>Eukaryota</taxon>
        <taxon>Fungi</taxon>
        <taxon>Dikarya</taxon>
        <taxon>Ascomycota</taxon>
        <taxon>Pezizomycotina</taxon>
        <taxon>Leotiomycetes</taxon>
        <taxon>Helotiales</taxon>
        <taxon>Hyaloscyphaceae</taxon>
        <taxon>Hyaloscypha</taxon>
    </lineage>
</organism>
<accession>A0A2J6PF61</accession>
<gene>
    <name evidence="1" type="ORF">NA56DRAFT_666159</name>
</gene>
<dbReference type="EMBL" id="KZ613544">
    <property type="protein sequence ID" value="PMD12678.1"/>
    <property type="molecule type" value="Genomic_DNA"/>
</dbReference>
<keyword evidence="2" id="KW-1185">Reference proteome</keyword>